<feature type="compositionally biased region" description="Polar residues" evidence="1">
    <location>
        <begin position="163"/>
        <end position="180"/>
    </location>
</feature>
<name>A0A8X6HBD9_TRICU</name>
<reference evidence="2" key="1">
    <citation type="submission" date="2020-07" db="EMBL/GenBank/DDBJ databases">
        <title>Multicomponent nature underlies the extraordinary mechanical properties of spider dragline silk.</title>
        <authorList>
            <person name="Kono N."/>
            <person name="Nakamura H."/>
            <person name="Mori M."/>
            <person name="Yoshida Y."/>
            <person name="Ohtoshi R."/>
            <person name="Malay A.D."/>
            <person name="Moran D.A.P."/>
            <person name="Tomita M."/>
            <person name="Numata K."/>
            <person name="Arakawa K."/>
        </authorList>
    </citation>
    <scope>NUCLEOTIDE SEQUENCE</scope>
</reference>
<protein>
    <submittedName>
        <fullName evidence="2">DUF1758 domain-containing protein</fullName>
    </submittedName>
</protein>
<accession>A0A8X6HBD9</accession>
<evidence type="ECO:0000256" key="1">
    <source>
        <dbReference type="SAM" id="MobiDB-lite"/>
    </source>
</evidence>
<feature type="compositionally biased region" description="Polar residues" evidence="1">
    <location>
        <begin position="133"/>
        <end position="150"/>
    </location>
</feature>
<evidence type="ECO:0000313" key="2">
    <source>
        <dbReference type="EMBL" id="GFR20776.1"/>
    </source>
</evidence>
<organism evidence="2 3">
    <name type="scientific">Trichonephila clavata</name>
    <name type="common">Joro spider</name>
    <name type="synonym">Nephila clavata</name>
    <dbReference type="NCBI Taxonomy" id="2740835"/>
    <lineage>
        <taxon>Eukaryota</taxon>
        <taxon>Metazoa</taxon>
        <taxon>Ecdysozoa</taxon>
        <taxon>Arthropoda</taxon>
        <taxon>Chelicerata</taxon>
        <taxon>Arachnida</taxon>
        <taxon>Araneae</taxon>
        <taxon>Araneomorphae</taxon>
        <taxon>Entelegynae</taxon>
        <taxon>Araneoidea</taxon>
        <taxon>Nephilidae</taxon>
        <taxon>Trichonephila</taxon>
    </lineage>
</organism>
<evidence type="ECO:0000313" key="3">
    <source>
        <dbReference type="Proteomes" id="UP000887116"/>
    </source>
</evidence>
<dbReference type="AlphaFoldDB" id="A0A8X6HBD9"/>
<keyword evidence="3" id="KW-1185">Reference proteome</keyword>
<gene>
    <name evidence="2" type="primary">AVEN_97169_1</name>
    <name evidence="2" type="ORF">TNCT_27821</name>
</gene>
<dbReference type="Proteomes" id="UP000887116">
    <property type="component" value="Unassembled WGS sequence"/>
</dbReference>
<proteinExistence type="predicted"/>
<sequence>MSDLWELDSLGIKDPSEKRSKLELQDLALKHCENTILRDDEGRYIVSIPWTEGSGKFEDHYSLAKEKLEKTVKTLKFTGRLFDYEQVSVDGEKEGIVEKIAQDEPNKSATPLTQPCSSVSNGGARLEPRAETSSHQQAETSSVQPCSSVYNGGGGLKLRAETSGHQQAETSSMQPCSSVSDGEAGVEPRVETLELPDDLTSDVGLQQPAPRRSRYGRLLKLRKGLVDSC</sequence>
<comment type="caution">
    <text evidence="2">The sequence shown here is derived from an EMBL/GenBank/DDBJ whole genome shotgun (WGS) entry which is preliminary data.</text>
</comment>
<feature type="compositionally biased region" description="Polar residues" evidence="1">
    <location>
        <begin position="107"/>
        <end position="121"/>
    </location>
</feature>
<dbReference type="EMBL" id="BMAO01008088">
    <property type="protein sequence ID" value="GFR20776.1"/>
    <property type="molecule type" value="Genomic_DNA"/>
</dbReference>
<feature type="region of interest" description="Disordered" evidence="1">
    <location>
        <begin position="100"/>
        <end position="213"/>
    </location>
</feature>